<evidence type="ECO:0000256" key="4">
    <source>
        <dbReference type="ARBA" id="ARBA00022833"/>
    </source>
</evidence>
<evidence type="ECO:0000256" key="1">
    <source>
        <dbReference type="ARBA" id="ARBA00001947"/>
    </source>
</evidence>
<reference evidence="6" key="1">
    <citation type="submission" date="2016-11" db="EMBL/GenBank/DDBJ databases">
        <authorList>
            <person name="Varghese N."/>
            <person name="Submissions S."/>
        </authorList>
    </citation>
    <scope>NUCLEOTIDE SEQUENCE [LARGE SCALE GENOMIC DNA]</scope>
    <source>
        <strain evidence="6">DSM 100564</strain>
    </source>
</reference>
<accession>A0A1M6T7M7</accession>
<keyword evidence="4" id="KW-0862">Zinc</keyword>
<dbReference type="Pfam" id="PF05853">
    <property type="entry name" value="BKACE"/>
    <property type="match status" value="1"/>
</dbReference>
<keyword evidence="2" id="KW-0808">Transferase</keyword>
<evidence type="ECO:0000313" key="6">
    <source>
        <dbReference type="Proteomes" id="UP000183982"/>
    </source>
</evidence>
<gene>
    <name evidence="5" type="ORF">SAMN05444000_13611</name>
</gene>
<dbReference type="Gene3D" id="3.20.20.70">
    <property type="entry name" value="Aldolase class I"/>
    <property type="match status" value="1"/>
</dbReference>
<protein>
    <submittedName>
        <fullName evidence="5">3-keto-5-aminohexanoate cleavage enzyme</fullName>
    </submittedName>
</protein>
<name>A0A1M6T7M7_9RHOB</name>
<organism evidence="5 6">
    <name type="scientific">Shimia gijangensis</name>
    <dbReference type="NCBI Taxonomy" id="1470563"/>
    <lineage>
        <taxon>Bacteria</taxon>
        <taxon>Pseudomonadati</taxon>
        <taxon>Pseudomonadota</taxon>
        <taxon>Alphaproteobacteria</taxon>
        <taxon>Rhodobacterales</taxon>
        <taxon>Roseobacteraceae</taxon>
    </lineage>
</organism>
<dbReference type="InterPro" id="IPR013785">
    <property type="entry name" value="Aldolase_TIM"/>
</dbReference>
<dbReference type="RefSeq" id="WP_073256885.1">
    <property type="nucleotide sequence ID" value="NZ_FQZQ01000036.1"/>
</dbReference>
<evidence type="ECO:0000256" key="3">
    <source>
        <dbReference type="ARBA" id="ARBA00022723"/>
    </source>
</evidence>
<dbReference type="AlphaFoldDB" id="A0A1M6T7M7"/>
<keyword evidence="3" id="KW-0479">Metal-binding</keyword>
<dbReference type="OrthoDB" id="9805277at2"/>
<dbReference type="Proteomes" id="UP000183982">
    <property type="component" value="Unassembled WGS sequence"/>
</dbReference>
<dbReference type="InterPro" id="IPR008567">
    <property type="entry name" value="BKACE"/>
</dbReference>
<keyword evidence="6" id="KW-1185">Reference proteome</keyword>
<dbReference type="PANTHER" id="PTHR37418:SF2">
    <property type="entry name" value="3-KETO-5-AMINOHEXANOATE CLEAVAGE ENZYME"/>
    <property type="match status" value="1"/>
</dbReference>
<dbReference type="GO" id="GO:0043720">
    <property type="term" value="F:3-keto-5-aminohexanoate cleavage activity"/>
    <property type="evidence" value="ECO:0007669"/>
    <property type="project" value="InterPro"/>
</dbReference>
<sequence length="294" mass="31754">MKVDLLSKDKVMITAAITGGLHGREANANLPLTPEEQAQAALDAYNAGASIVHLHVRDEQGVVSTDLKDYSNTIRLINERCPIITQVGNGIGTRVLQGGSLGAKVTNDERMNLINIEPRPDMLTVNGGTFEFRSPVSHDTFDNNHKFNIDFIEGCKARNYGLELEVYDPSHIANMLDLRNAGVLEGMLHFSIVLGIKGGSPSSVSNLIHMVSELPDDSGWQLVSIGRYHFRSNAMALAMGGNVRTGMEDTVFNEKGLPVSGNGELVEATSNLTRSMGREPATVEEARQALGLGN</sequence>
<comment type="cofactor">
    <cofactor evidence="1">
        <name>Zn(2+)</name>
        <dbReference type="ChEBI" id="CHEBI:29105"/>
    </cofactor>
</comment>
<dbReference type="GO" id="GO:0046872">
    <property type="term" value="F:metal ion binding"/>
    <property type="evidence" value="ECO:0007669"/>
    <property type="project" value="UniProtKB-KW"/>
</dbReference>
<dbReference type="EMBL" id="FQZQ01000036">
    <property type="protein sequence ID" value="SHK52849.1"/>
    <property type="molecule type" value="Genomic_DNA"/>
</dbReference>
<evidence type="ECO:0000256" key="2">
    <source>
        <dbReference type="ARBA" id="ARBA00022679"/>
    </source>
</evidence>
<proteinExistence type="predicted"/>
<evidence type="ECO:0000313" key="5">
    <source>
        <dbReference type="EMBL" id="SHK52849.1"/>
    </source>
</evidence>
<dbReference type="STRING" id="1470563.SAMN05444000_13611"/>
<dbReference type="PANTHER" id="PTHR37418">
    <property type="entry name" value="3-KETO-5-AMINOHEXANOATE CLEAVAGE ENZYME-RELATED"/>
    <property type="match status" value="1"/>
</dbReference>